<comment type="caution">
    <text evidence="9">The sequence shown here is derived from an EMBL/GenBank/DDBJ whole genome shotgun (WGS) entry which is preliminary data.</text>
</comment>
<evidence type="ECO:0000256" key="7">
    <source>
        <dbReference type="ARBA" id="ARBA00023136"/>
    </source>
</evidence>
<evidence type="ECO:0000256" key="6">
    <source>
        <dbReference type="ARBA" id="ARBA00022989"/>
    </source>
</evidence>
<gene>
    <name evidence="9" type="ORF">GCM10011419_29290</name>
</gene>
<keyword evidence="10" id="KW-1185">Reference proteome</keyword>
<evidence type="ECO:0000256" key="4">
    <source>
        <dbReference type="ARBA" id="ARBA00022679"/>
    </source>
</evidence>
<dbReference type="EMBL" id="BMYP01000072">
    <property type="protein sequence ID" value="GHD82166.1"/>
    <property type="molecule type" value="Genomic_DNA"/>
</dbReference>
<dbReference type="PANTHER" id="PTHR30576">
    <property type="entry name" value="COLANIC BIOSYNTHESIS UDP-GLUCOSE LIPID CARRIER TRANSFERASE"/>
    <property type="match status" value="1"/>
</dbReference>
<evidence type="ECO:0000313" key="10">
    <source>
        <dbReference type="Proteomes" id="UP000662678"/>
    </source>
</evidence>
<keyword evidence="5" id="KW-0812">Transmembrane</keyword>
<keyword evidence="3" id="KW-1003">Cell membrane</keyword>
<dbReference type="PANTHER" id="PTHR30576:SF4">
    <property type="entry name" value="UNDECAPRENYL-PHOSPHATE GALACTOSE PHOSPHOTRANSFERASE"/>
    <property type="match status" value="1"/>
</dbReference>
<dbReference type="InterPro" id="IPR003362">
    <property type="entry name" value="Bact_transf"/>
</dbReference>
<comment type="subcellular location">
    <subcellularLocation>
        <location evidence="1">Cell membrane</location>
    </subcellularLocation>
</comment>
<evidence type="ECO:0000256" key="2">
    <source>
        <dbReference type="ARBA" id="ARBA00006464"/>
    </source>
</evidence>
<dbReference type="Proteomes" id="UP000662678">
    <property type="component" value="Unassembled WGS sequence"/>
</dbReference>
<keyword evidence="4" id="KW-0808">Transferase</keyword>
<evidence type="ECO:0000256" key="5">
    <source>
        <dbReference type="ARBA" id="ARBA00022692"/>
    </source>
</evidence>
<proteinExistence type="inferred from homology"/>
<organism evidence="9 10">
    <name type="scientific">Vogesella fluminis</name>
    <dbReference type="NCBI Taxonomy" id="1069161"/>
    <lineage>
        <taxon>Bacteria</taxon>
        <taxon>Pseudomonadati</taxon>
        <taxon>Pseudomonadota</taxon>
        <taxon>Betaproteobacteria</taxon>
        <taxon>Neisseriales</taxon>
        <taxon>Chromobacteriaceae</taxon>
        <taxon>Vogesella</taxon>
    </lineage>
</organism>
<keyword evidence="6" id="KW-1133">Transmembrane helix</keyword>
<sequence>MQELFASNPEIADEWKQFRKLRADPRITGIGQVLRKTSLDELPQLFNVLFGEMSLVGPRPRLLDEPSDFYYSAVLPGITGLWQVSGRNKLTYTQRINLDRWYVKNWNTWYDFAIIIKTVKVVLFKEGAY</sequence>
<feature type="domain" description="Bacterial sugar transferase" evidence="8">
    <location>
        <begin position="16"/>
        <end position="123"/>
    </location>
</feature>
<protein>
    <recommendedName>
        <fullName evidence="8">Bacterial sugar transferase domain-containing protein</fullName>
    </recommendedName>
</protein>
<evidence type="ECO:0000259" key="8">
    <source>
        <dbReference type="Pfam" id="PF02397"/>
    </source>
</evidence>
<accession>A0ABQ3HDJ0</accession>
<name>A0ABQ3HDJ0_9NEIS</name>
<reference evidence="10" key="1">
    <citation type="journal article" date="2019" name="Int. J. Syst. Evol. Microbiol.">
        <title>The Global Catalogue of Microorganisms (GCM) 10K type strain sequencing project: providing services to taxonomists for standard genome sequencing and annotation.</title>
        <authorList>
            <consortium name="The Broad Institute Genomics Platform"/>
            <consortium name="The Broad Institute Genome Sequencing Center for Infectious Disease"/>
            <person name="Wu L."/>
            <person name="Ma J."/>
        </authorList>
    </citation>
    <scope>NUCLEOTIDE SEQUENCE [LARGE SCALE GENOMIC DNA]</scope>
    <source>
        <strain evidence="10">KCTC 23713</strain>
    </source>
</reference>
<evidence type="ECO:0000313" key="9">
    <source>
        <dbReference type="EMBL" id="GHD82166.1"/>
    </source>
</evidence>
<comment type="similarity">
    <text evidence="2">Belongs to the bacterial sugar transferase family.</text>
</comment>
<dbReference type="Pfam" id="PF02397">
    <property type="entry name" value="Bac_transf"/>
    <property type="match status" value="1"/>
</dbReference>
<keyword evidence="7" id="KW-0472">Membrane</keyword>
<evidence type="ECO:0000256" key="3">
    <source>
        <dbReference type="ARBA" id="ARBA00022475"/>
    </source>
</evidence>
<evidence type="ECO:0000256" key="1">
    <source>
        <dbReference type="ARBA" id="ARBA00004236"/>
    </source>
</evidence>